<protein>
    <submittedName>
        <fullName evidence="2">Uncharacterized protein</fullName>
    </submittedName>
</protein>
<keyword evidence="1" id="KW-0812">Transmembrane</keyword>
<name>A0ABV0NJF3_9TELE</name>
<sequence length="101" mass="11761">MTSATSPVGLEPQKGSLKLVNTLCCIWYRFNLYRFYLFNIFSYVAETFYFSKKDSINCKFGLPMNCTKEHFTEKKNVNFLLNVSINIVQTFALFINGILNF</sequence>
<reference evidence="2 3" key="1">
    <citation type="submission" date="2021-06" db="EMBL/GenBank/DDBJ databases">
        <authorList>
            <person name="Palmer J.M."/>
        </authorList>
    </citation>
    <scope>NUCLEOTIDE SEQUENCE [LARGE SCALE GENOMIC DNA]</scope>
    <source>
        <strain evidence="2 3">GA_2019</strain>
        <tissue evidence="2">Muscle</tissue>
    </source>
</reference>
<gene>
    <name evidence="2" type="ORF">GOODEAATRI_011810</name>
</gene>
<evidence type="ECO:0000313" key="2">
    <source>
        <dbReference type="EMBL" id="MEQ2171534.1"/>
    </source>
</evidence>
<dbReference type="Proteomes" id="UP001476798">
    <property type="component" value="Unassembled WGS sequence"/>
</dbReference>
<accession>A0ABV0NJF3</accession>
<organism evidence="2 3">
    <name type="scientific">Goodea atripinnis</name>
    <dbReference type="NCBI Taxonomy" id="208336"/>
    <lineage>
        <taxon>Eukaryota</taxon>
        <taxon>Metazoa</taxon>
        <taxon>Chordata</taxon>
        <taxon>Craniata</taxon>
        <taxon>Vertebrata</taxon>
        <taxon>Euteleostomi</taxon>
        <taxon>Actinopterygii</taxon>
        <taxon>Neopterygii</taxon>
        <taxon>Teleostei</taxon>
        <taxon>Neoteleostei</taxon>
        <taxon>Acanthomorphata</taxon>
        <taxon>Ovalentaria</taxon>
        <taxon>Atherinomorphae</taxon>
        <taxon>Cyprinodontiformes</taxon>
        <taxon>Goodeidae</taxon>
        <taxon>Goodea</taxon>
    </lineage>
</organism>
<keyword evidence="1" id="KW-1133">Transmembrane helix</keyword>
<evidence type="ECO:0000313" key="3">
    <source>
        <dbReference type="Proteomes" id="UP001476798"/>
    </source>
</evidence>
<evidence type="ECO:0000256" key="1">
    <source>
        <dbReference type="SAM" id="Phobius"/>
    </source>
</evidence>
<keyword evidence="1" id="KW-0472">Membrane</keyword>
<feature type="transmembrane region" description="Helical" evidence="1">
    <location>
        <begin position="79"/>
        <end position="99"/>
    </location>
</feature>
<proteinExistence type="predicted"/>
<comment type="caution">
    <text evidence="2">The sequence shown here is derived from an EMBL/GenBank/DDBJ whole genome shotgun (WGS) entry which is preliminary data.</text>
</comment>
<keyword evidence="3" id="KW-1185">Reference proteome</keyword>
<dbReference type="EMBL" id="JAHRIO010040717">
    <property type="protein sequence ID" value="MEQ2171534.1"/>
    <property type="molecule type" value="Genomic_DNA"/>
</dbReference>